<keyword evidence="1" id="KW-0812">Transmembrane</keyword>
<feature type="transmembrane region" description="Helical" evidence="1">
    <location>
        <begin position="7"/>
        <end position="26"/>
    </location>
</feature>
<dbReference type="AlphaFoldDB" id="A0A3N4KGP4"/>
<evidence type="ECO:0000313" key="2">
    <source>
        <dbReference type="EMBL" id="RPB09660.1"/>
    </source>
</evidence>
<sequence length="168" mass="18514">MVQLGGGGVVWISYIILWVAVCIAYWEQVPQCAPVGPGLTYLLAPPGTITTTIYTTRCYNYTSITYSEPGVSYSHHPSNQATKQPTILLLFHLRPPPSKIPIPFPWTDLMCAIHLRAAFNRLILRWFSPSHVQTSLPPAIRYTTPHQLKATPLPAAEFSAVGGTGLLE</sequence>
<dbReference type="EMBL" id="ML119150">
    <property type="protein sequence ID" value="RPB09660.1"/>
    <property type="molecule type" value="Genomic_DNA"/>
</dbReference>
<evidence type="ECO:0000313" key="3">
    <source>
        <dbReference type="Proteomes" id="UP000277580"/>
    </source>
</evidence>
<protein>
    <submittedName>
        <fullName evidence="2">Uncharacterized protein</fullName>
    </submittedName>
</protein>
<keyword evidence="3" id="KW-1185">Reference proteome</keyword>
<name>A0A3N4KGP4_9PEZI</name>
<dbReference type="Proteomes" id="UP000277580">
    <property type="component" value="Unassembled WGS sequence"/>
</dbReference>
<keyword evidence="1" id="KW-1133">Transmembrane helix</keyword>
<keyword evidence="1" id="KW-0472">Membrane</keyword>
<reference evidence="2 3" key="1">
    <citation type="journal article" date="2018" name="Nat. Ecol. Evol.">
        <title>Pezizomycetes genomes reveal the molecular basis of ectomycorrhizal truffle lifestyle.</title>
        <authorList>
            <person name="Murat C."/>
            <person name="Payen T."/>
            <person name="Noel B."/>
            <person name="Kuo A."/>
            <person name="Morin E."/>
            <person name="Chen J."/>
            <person name="Kohler A."/>
            <person name="Krizsan K."/>
            <person name="Balestrini R."/>
            <person name="Da Silva C."/>
            <person name="Montanini B."/>
            <person name="Hainaut M."/>
            <person name="Levati E."/>
            <person name="Barry K.W."/>
            <person name="Belfiori B."/>
            <person name="Cichocki N."/>
            <person name="Clum A."/>
            <person name="Dockter R.B."/>
            <person name="Fauchery L."/>
            <person name="Guy J."/>
            <person name="Iotti M."/>
            <person name="Le Tacon F."/>
            <person name="Lindquist E.A."/>
            <person name="Lipzen A."/>
            <person name="Malagnac F."/>
            <person name="Mello A."/>
            <person name="Molinier V."/>
            <person name="Miyauchi S."/>
            <person name="Poulain J."/>
            <person name="Riccioni C."/>
            <person name="Rubini A."/>
            <person name="Sitrit Y."/>
            <person name="Splivallo R."/>
            <person name="Traeger S."/>
            <person name="Wang M."/>
            <person name="Zifcakova L."/>
            <person name="Wipf D."/>
            <person name="Zambonelli A."/>
            <person name="Paolocci F."/>
            <person name="Nowrousian M."/>
            <person name="Ottonello S."/>
            <person name="Baldrian P."/>
            <person name="Spatafora J.W."/>
            <person name="Henrissat B."/>
            <person name="Nagy L.G."/>
            <person name="Aury J.M."/>
            <person name="Wincker P."/>
            <person name="Grigoriev I.V."/>
            <person name="Bonfante P."/>
            <person name="Martin F.M."/>
        </authorList>
    </citation>
    <scope>NUCLEOTIDE SEQUENCE [LARGE SCALE GENOMIC DNA]</scope>
    <source>
        <strain evidence="2 3">CCBAS932</strain>
    </source>
</reference>
<accession>A0A3N4KGP4</accession>
<dbReference type="InParanoid" id="A0A3N4KGP4"/>
<proteinExistence type="predicted"/>
<organism evidence="2 3">
    <name type="scientific">Morchella conica CCBAS932</name>
    <dbReference type="NCBI Taxonomy" id="1392247"/>
    <lineage>
        <taxon>Eukaryota</taxon>
        <taxon>Fungi</taxon>
        <taxon>Dikarya</taxon>
        <taxon>Ascomycota</taxon>
        <taxon>Pezizomycotina</taxon>
        <taxon>Pezizomycetes</taxon>
        <taxon>Pezizales</taxon>
        <taxon>Morchellaceae</taxon>
        <taxon>Morchella</taxon>
    </lineage>
</organism>
<gene>
    <name evidence="2" type="ORF">P167DRAFT_297004</name>
</gene>
<evidence type="ECO:0000256" key="1">
    <source>
        <dbReference type="SAM" id="Phobius"/>
    </source>
</evidence>